<reference evidence="3 4" key="1">
    <citation type="submission" date="2011-04" db="EMBL/GenBank/DDBJ databases">
        <title>The Genome Sequence of Dysgonomonas mossii DSM 22836.</title>
        <authorList>
            <consortium name="The Broad Institute Genome Sequencing Platform"/>
            <person name="Earl A."/>
            <person name="Ward D."/>
            <person name="Feldgarden M."/>
            <person name="Gevers D."/>
            <person name="Pudlo N."/>
            <person name="Martens E."/>
            <person name="Allen-Vercoe E."/>
            <person name="Young S.K."/>
            <person name="Zeng Q."/>
            <person name="Gargeya S."/>
            <person name="Fitzgerald M."/>
            <person name="Haas B."/>
            <person name="Abouelleil A."/>
            <person name="Alvarado L."/>
            <person name="Arachchi H.M."/>
            <person name="Berlin A."/>
            <person name="Brown A."/>
            <person name="Chapman S.B."/>
            <person name="Chen Z."/>
            <person name="Dunbar C."/>
            <person name="Freedman E."/>
            <person name="Gearin G."/>
            <person name="Gellesch M."/>
            <person name="Goldberg J."/>
            <person name="Griggs A."/>
            <person name="Gujja S."/>
            <person name="Heiman D."/>
            <person name="Howarth C."/>
            <person name="Larson L."/>
            <person name="Lui A."/>
            <person name="MacDonald P.J.P."/>
            <person name="Mehta T."/>
            <person name="Montmayeur A."/>
            <person name="Murphy C."/>
            <person name="Neiman D."/>
            <person name="Pearson M."/>
            <person name="Priest M."/>
            <person name="Roberts A."/>
            <person name="Saif S."/>
            <person name="Shea T."/>
            <person name="Shenoy N."/>
            <person name="Sisk P."/>
            <person name="Stolte C."/>
            <person name="Sykes S."/>
            <person name="Yandava C."/>
            <person name="Wortman J."/>
            <person name="Nusbaum C."/>
            <person name="Birren B."/>
        </authorList>
    </citation>
    <scope>NUCLEOTIDE SEQUENCE [LARGE SCALE GENOMIC DNA]</scope>
    <source>
        <strain evidence="3 4">DSM 22836</strain>
    </source>
</reference>
<dbReference type="SUPFAM" id="SSF117892">
    <property type="entry name" value="Band 7/SPFH domain"/>
    <property type="match status" value="1"/>
</dbReference>
<dbReference type="OrthoDB" id="9764015at2"/>
<evidence type="ECO:0000313" key="3">
    <source>
        <dbReference type="EMBL" id="EGK04935.1"/>
    </source>
</evidence>
<dbReference type="PANTHER" id="PTHR37826:SF2">
    <property type="entry name" value="ZINC-RIBBON DOMAIN-CONTAINING PROTEIN"/>
    <property type="match status" value="1"/>
</dbReference>
<dbReference type="CDD" id="cd03408">
    <property type="entry name" value="SPFH_like_u1"/>
    <property type="match status" value="1"/>
</dbReference>
<dbReference type="InterPro" id="IPR036013">
    <property type="entry name" value="Band_7/SPFH_dom_sf"/>
</dbReference>
<dbReference type="AlphaFoldDB" id="F8WXH9"/>
<dbReference type="RefSeq" id="WP_006842059.1">
    <property type="nucleotide sequence ID" value="NZ_AQWJ01000001.1"/>
</dbReference>
<evidence type="ECO:0008006" key="5">
    <source>
        <dbReference type="Google" id="ProtNLM"/>
    </source>
</evidence>
<dbReference type="PANTHER" id="PTHR37826">
    <property type="entry name" value="FLOTILLIN BAND_7_5 DOMAIN PROTEIN"/>
    <property type="match status" value="1"/>
</dbReference>
<dbReference type="eggNOG" id="COG4260">
    <property type="taxonomic scope" value="Bacteria"/>
</dbReference>
<organism evidence="3 4">
    <name type="scientific">Dysgonomonas mossii DSM 22836</name>
    <dbReference type="NCBI Taxonomy" id="742767"/>
    <lineage>
        <taxon>Bacteria</taxon>
        <taxon>Pseudomonadati</taxon>
        <taxon>Bacteroidota</taxon>
        <taxon>Bacteroidia</taxon>
        <taxon>Bacteroidales</taxon>
        <taxon>Dysgonomonadaceae</taxon>
        <taxon>Dysgonomonas</taxon>
    </lineage>
</organism>
<evidence type="ECO:0000259" key="2">
    <source>
        <dbReference type="Pfam" id="PF13421"/>
    </source>
</evidence>
<name>F8WXH9_9BACT</name>
<dbReference type="STRING" id="742767.HMPREF9456_00688"/>
<keyword evidence="4" id="KW-1185">Reference proteome</keyword>
<gene>
    <name evidence="3" type="ORF">HMPREF9456_00688</name>
</gene>
<evidence type="ECO:0000313" key="4">
    <source>
        <dbReference type="Proteomes" id="UP000006420"/>
    </source>
</evidence>
<feature type="domain" description="SHOCT" evidence="1">
    <location>
        <begin position="283"/>
        <end position="309"/>
    </location>
</feature>
<dbReference type="HOGENOM" id="CLU_037108_0_0_10"/>
<protein>
    <recommendedName>
        <fullName evidence="5">SPFH domain-containing protein</fullName>
    </recommendedName>
</protein>
<dbReference type="InterPro" id="IPR033880">
    <property type="entry name" value="SPFH_YdjI"/>
</dbReference>
<accession>F8WXH9</accession>
<evidence type="ECO:0000259" key="1">
    <source>
        <dbReference type="Pfam" id="PF09851"/>
    </source>
</evidence>
<proteinExistence type="predicted"/>
<dbReference type="Pfam" id="PF09851">
    <property type="entry name" value="SHOCT"/>
    <property type="match status" value="1"/>
</dbReference>
<sequence>MKIPYIEIIESLTPDPNLLMWKFQDAGQEIKNGAALTVRESQHVMILNEGQLGDIFSPGMYNLTTENIPIITSLKSWKYGFNSPFKVDIYFFNMHQFINLKWGTPMPIIMPDSQFGQVRVRAFGTYNIQISDVAKFFRQYAGTYHQLTVFELERQLRDFIAPAFGEILVKNGYSIMDVAGNITELSNKIRPLIQPLFDELGLALTKFQVSSVTLPDDVLKHYDIVTNMNMIGDIDRFQKFNTASAIIQQDTAVNEGTKTAAMLGAIMGQMNQNTQENNNIAAKLKKLKDLFDAELIDEDEFKAKKAELLNQL</sequence>
<dbReference type="EMBL" id="ADLW01000002">
    <property type="protein sequence ID" value="EGK04935.1"/>
    <property type="molecule type" value="Genomic_DNA"/>
</dbReference>
<dbReference type="Pfam" id="PF13421">
    <property type="entry name" value="Band_7_1"/>
    <property type="match status" value="1"/>
</dbReference>
<dbReference type="GeneID" id="78081368"/>
<dbReference type="Proteomes" id="UP000006420">
    <property type="component" value="Unassembled WGS sequence"/>
</dbReference>
<dbReference type="InterPro" id="IPR018649">
    <property type="entry name" value="SHOCT"/>
</dbReference>
<feature type="domain" description="SPFH" evidence="2">
    <location>
        <begin position="20"/>
        <end position="229"/>
    </location>
</feature>
<comment type="caution">
    <text evidence="3">The sequence shown here is derived from an EMBL/GenBank/DDBJ whole genome shotgun (WGS) entry which is preliminary data.</text>
</comment>